<accession>A0A0J1BDL5</accession>
<dbReference type="EMBL" id="KQ087178">
    <property type="protein sequence ID" value="KLT46154.1"/>
    <property type="molecule type" value="Genomic_DNA"/>
</dbReference>
<evidence type="ECO:0000256" key="1">
    <source>
        <dbReference type="SAM" id="Phobius"/>
    </source>
</evidence>
<gene>
    <name evidence="2" type="ORF">CC85DRAFT_56208</name>
</gene>
<reference evidence="2 3" key="1">
    <citation type="submission" date="2015-03" db="EMBL/GenBank/DDBJ databases">
        <title>Genomics and transcriptomics of the oil-accumulating basidiomycete yeast T. oleaginosus allow insights into substrate utilization and the diverse evolutionary trajectories of mating systems in fungi.</title>
        <authorList>
            <consortium name="DOE Joint Genome Institute"/>
            <person name="Kourist R."/>
            <person name="Kracht O."/>
            <person name="Bracharz F."/>
            <person name="Lipzen A."/>
            <person name="Nolan M."/>
            <person name="Ohm R."/>
            <person name="Grigoriev I."/>
            <person name="Sun S."/>
            <person name="Heitman J."/>
            <person name="Bruck T."/>
            <person name="Nowrousian M."/>
        </authorList>
    </citation>
    <scope>NUCLEOTIDE SEQUENCE [LARGE SCALE GENOMIC DNA]</scope>
    <source>
        <strain evidence="2 3">IBC0246</strain>
    </source>
</reference>
<dbReference type="GeneID" id="28987863"/>
<name>A0A0J1BDL5_9TREE</name>
<dbReference type="Proteomes" id="UP000053611">
    <property type="component" value="Unassembled WGS sequence"/>
</dbReference>
<evidence type="ECO:0000313" key="3">
    <source>
        <dbReference type="Proteomes" id="UP000053611"/>
    </source>
</evidence>
<proteinExistence type="predicted"/>
<keyword evidence="1" id="KW-1133">Transmembrane helix</keyword>
<sequence>MPVRYAYLTLLYLALPMYIPGLHPFVLTGSFGPLISTRLGRRVLLLTYNSTEVTHCPHSRGRRYHNTERAGI</sequence>
<dbReference type="RefSeq" id="XP_018282645.1">
    <property type="nucleotide sequence ID" value="XM_018427260.1"/>
</dbReference>
<keyword evidence="3" id="KW-1185">Reference proteome</keyword>
<organism evidence="2 3">
    <name type="scientific">Cutaneotrichosporon oleaginosum</name>
    <dbReference type="NCBI Taxonomy" id="879819"/>
    <lineage>
        <taxon>Eukaryota</taxon>
        <taxon>Fungi</taxon>
        <taxon>Dikarya</taxon>
        <taxon>Basidiomycota</taxon>
        <taxon>Agaricomycotina</taxon>
        <taxon>Tremellomycetes</taxon>
        <taxon>Trichosporonales</taxon>
        <taxon>Trichosporonaceae</taxon>
        <taxon>Cutaneotrichosporon</taxon>
    </lineage>
</organism>
<protein>
    <submittedName>
        <fullName evidence="2">Uncharacterized protein</fullName>
    </submittedName>
</protein>
<evidence type="ECO:0000313" key="2">
    <source>
        <dbReference type="EMBL" id="KLT46154.1"/>
    </source>
</evidence>
<keyword evidence="1" id="KW-0812">Transmembrane</keyword>
<feature type="transmembrane region" description="Helical" evidence="1">
    <location>
        <begin position="6"/>
        <end position="32"/>
    </location>
</feature>
<dbReference type="AlphaFoldDB" id="A0A0J1BDL5"/>
<keyword evidence="1" id="KW-0472">Membrane</keyword>